<keyword evidence="2" id="KW-1185">Reference proteome</keyword>
<comment type="caution">
    <text evidence="1">The sequence shown here is derived from an EMBL/GenBank/DDBJ whole genome shotgun (WGS) entry which is preliminary data.</text>
</comment>
<reference evidence="1 2" key="1">
    <citation type="journal article" date="2023" name="Mol. Phylogenet. Evol.">
        <title>Genome-scale phylogeny and comparative genomics of the fungal order Sordariales.</title>
        <authorList>
            <person name="Hensen N."/>
            <person name="Bonometti L."/>
            <person name="Westerberg I."/>
            <person name="Brannstrom I.O."/>
            <person name="Guillou S."/>
            <person name="Cros-Aarteil S."/>
            <person name="Calhoun S."/>
            <person name="Haridas S."/>
            <person name="Kuo A."/>
            <person name="Mondo S."/>
            <person name="Pangilinan J."/>
            <person name="Riley R."/>
            <person name="LaButti K."/>
            <person name="Andreopoulos B."/>
            <person name="Lipzen A."/>
            <person name="Chen C."/>
            <person name="Yan M."/>
            <person name="Daum C."/>
            <person name="Ng V."/>
            <person name="Clum A."/>
            <person name="Steindorff A."/>
            <person name="Ohm R.A."/>
            <person name="Martin F."/>
            <person name="Silar P."/>
            <person name="Natvig D.O."/>
            <person name="Lalanne C."/>
            <person name="Gautier V."/>
            <person name="Ament-Velasquez S.L."/>
            <person name="Kruys A."/>
            <person name="Hutchinson M.I."/>
            <person name="Powell A.J."/>
            <person name="Barry K."/>
            <person name="Miller A.N."/>
            <person name="Grigoriev I.V."/>
            <person name="Debuchy R."/>
            <person name="Gladieux P."/>
            <person name="Hiltunen Thoren M."/>
            <person name="Johannesson H."/>
        </authorList>
    </citation>
    <scope>NUCLEOTIDE SEQUENCE [LARGE SCALE GENOMIC DNA]</scope>
    <source>
        <strain evidence="1 2">FGSC 10403</strain>
    </source>
</reference>
<dbReference type="RefSeq" id="XP_062693384.1">
    <property type="nucleotide sequence ID" value="XM_062837228.1"/>
</dbReference>
<accession>A0AAJ0I8U5</accession>
<organism evidence="1 2">
    <name type="scientific">Neurospora hispaniola</name>
    <dbReference type="NCBI Taxonomy" id="588809"/>
    <lineage>
        <taxon>Eukaryota</taxon>
        <taxon>Fungi</taxon>
        <taxon>Dikarya</taxon>
        <taxon>Ascomycota</taxon>
        <taxon>Pezizomycotina</taxon>
        <taxon>Sordariomycetes</taxon>
        <taxon>Sordariomycetidae</taxon>
        <taxon>Sordariales</taxon>
        <taxon>Sordariaceae</taxon>
        <taxon>Neurospora</taxon>
    </lineage>
</organism>
<dbReference type="EMBL" id="JAULSX010000004">
    <property type="protein sequence ID" value="KAK3492926.1"/>
    <property type="molecule type" value="Genomic_DNA"/>
</dbReference>
<protein>
    <submittedName>
        <fullName evidence="1">Uncharacterized protein</fullName>
    </submittedName>
</protein>
<proteinExistence type="predicted"/>
<evidence type="ECO:0000313" key="2">
    <source>
        <dbReference type="Proteomes" id="UP001285908"/>
    </source>
</evidence>
<gene>
    <name evidence="1" type="ORF">B0T23DRAFT_380843</name>
</gene>
<name>A0AAJ0I8U5_9PEZI</name>
<evidence type="ECO:0000313" key="1">
    <source>
        <dbReference type="EMBL" id="KAK3492926.1"/>
    </source>
</evidence>
<sequence>MIKFTHFISQSFSLCTSMASVSARHFCHQQMYHNINSMGTITRAMSCSSRLVLIQDLREINQRINRASVWRWSHGRVIAK</sequence>
<dbReference type="GeneID" id="87874850"/>
<dbReference type="AlphaFoldDB" id="A0AAJ0I8U5"/>
<dbReference type="Proteomes" id="UP001285908">
    <property type="component" value="Unassembled WGS sequence"/>
</dbReference>